<gene>
    <name evidence="2" type="ORF">NK118_12550</name>
</gene>
<keyword evidence="1" id="KW-0175">Coiled coil</keyword>
<accession>A0ABT1EKR9</accession>
<evidence type="ECO:0000313" key="2">
    <source>
        <dbReference type="EMBL" id="MCP1111079.1"/>
    </source>
</evidence>
<evidence type="ECO:0000256" key="1">
    <source>
        <dbReference type="SAM" id="Coils"/>
    </source>
</evidence>
<protein>
    <submittedName>
        <fullName evidence="2">Uncharacterized protein</fullName>
    </submittedName>
</protein>
<reference evidence="2 3" key="1">
    <citation type="journal article" date="2022" name="Genome Biol. Evol.">
        <title>Host diet, physiology and behaviors set the stage for Lachnospiraceae cladogenesis.</title>
        <authorList>
            <person name="Vera-Ponce De Leon A."/>
            <person name="Schneider M."/>
            <person name="Jahnes B.C."/>
            <person name="Sadowski V."/>
            <person name="Camuy-Velez L.A."/>
            <person name="Duan J."/>
            <person name="Sabree Z.L."/>
        </authorList>
    </citation>
    <scope>NUCLEOTIDE SEQUENCE [LARGE SCALE GENOMIC DNA]</scope>
    <source>
        <strain evidence="2 3">PAL227</strain>
    </source>
</reference>
<feature type="coiled-coil region" evidence="1">
    <location>
        <begin position="140"/>
        <end position="209"/>
    </location>
</feature>
<comment type="caution">
    <text evidence="2">The sequence shown here is derived from an EMBL/GenBank/DDBJ whole genome shotgun (WGS) entry which is preliminary data.</text>
</comment>
<evidence type="ECO:0000313" key="3">
    <source>
        <dbReference type="Proteomes" id="UP001523565"/>
    </source>
</evidence>
<keyword evidence="3" id="KW-1185">Reference proteome</keyword>
<organism evidence="2 3">
    <name type="scientific">Ohessyouella blattaphilus</name>
    <dbReference type="NCBI Taxonomy" id="2949333"/>
    <lineage>
        <taxon>Bacteria</taxon>
        <taxon>Bacillati</taxon>
        <taxon>Bacillota</taxon>
        <taxon>Clostridia</taxon>
        <taxon>Lachnospirales</taxon>
        <taxon>Lachnospiraceae</taxon>
        <taxon>Ohessyouella</taxon>
    </lineage>
</organism>
<dbReference type="EMBL" id="JAMZFV010000023">
    <property type="protein sequence ID" value="MCP1111079.1"/>
    <property type="molecule type" value="Genomic_DNA"/>
</dbReference>
<dbReference type="RefSeq" id="WP_262069960.1">
    <property type="nucleotide sequence ID" value="NZ_JAMXOC010000023.1"/>
</dbReference>
<name>A0ABT1EKR9_9FIRM</name>
<proteinExistence type="predicted"/>
<dbReference type="Proteomes" id="UP001523565">
    <property type="component" value="Unassembled WGS sequence"/>
</dbReference>
<sequence length="301" mass="34786">MIEVKTEAGRFLKTKGNLFKGKSEEEREAIKREIRTGFEHGLSEEQILLYATSDYSSLQMQAIRVAIEEGIPKPYILEKIALKSKSPEAMLEAKIQYFNSKAGVKNPEVVNGAYIQKIHAQLSLLETRIETQQNFFDQISQRLEIENTQLKEELQVVATENKSLKEQLLVSDRQKGEESLKVQDYERKCNHLKEQLSALESRNQVLERAREDTPRRKRQSLSFHRKRESIPDWFLEVLVNPRFSLEQIGILTEAYQAGLKRSILLKLASPEMEVRRMEQVMRMFMKGGDIKGEGSEINATK</sequence>